<feature type="region of interest" description="Disordered" evidence="1">
    <location>
        <begin position="61"/>
        <end position="162"/>
    </location>
</feature>
<protein>
    <submittedName>
        <fullName evidence="2">Uncharacterized protein</fullName>
    </submittedName>
</protein>
<reference evidence="2" key="1">
    <citation type="journal article" date="2019" name="Front. Microbiol.">
        <title>Pandoravirus Celtis Illustrates the Microevolution Processes at Work in the Giant Pandoraviridae Genomes.</title>
        <authorList>
            <person name="Legendre M."/>
            <person name="Alempic J.M."/>
            <person name="Philippe N."/>
            <person name="Lartigue A."/>
            <person name="Jeudy S."/>
            <person name="Poirot O."/>
            <person name="Ta N.T."/>
            <person name="Nin S."/>
            <person name="Coute Y."/>
            <person name="Abergel C."/>
            <person name="Claverie J.M."/>
        </authorList>
    </citation>
    <scope>NUCLEOTIDE SEQUENCE</scope>
</reference>
<evidence type="ECO:0000313" key="2">
    <source>
        <dbReference type="EMBL" id="QBZ81240.1"/>
    </source>
</evidence>
<organism evidence="2 3">
    <name type="scientific">Pandoravirus celtis</name>
    <dbReference type="NCBI Taxonomy" id="2568002"/>
    <lineage>
        <taxon>Viruses</taxon>
        <taxon>Pandoravirus</taxon>
    </lineage>
</organism>
<gene>
    <name evidence="2" type="ORF">pclt_cds_649</name>
</gene>
<accession>A0A4D6EHF5</accession>
<proteinExistence type="predicted"/>
<feature type="region of interest" description="Disordered" evidence="1">
    <location>
        <begin position="168"/>
        <end position="187"/>
    </location>
</feature>
<dbReference type="EMBL" id="MK174290">
    <property type="protein sequence ID" value="QBZ81240.1"/>
    <property type="molecule type" value="Genomic_DNA"/>
</dbReference>
<evidence type="ECO:0000256" key="1">
    <source>
        <dbReference type="SAM" id="MobiDB-lite"/>
    </source>
</evidence>
<name>A0A4D6EHF5_9VIRU</name>
<sequence length="187" mass="20030">MQKPNKYGWFSAQDAKREGYFSIWATPDGGRVTVTAVLKCDACATRRTTTRRIHGTCDQRLRTGAHQDGRTSSGTAGSPTSCDGRLGTTIDPRPSLYQSHTRGQPSAWPAYDMEEPTPPPTRDPSAPSAAKIHTSPHQASKPSPPSPCSRRRGNPPMNGALDQLTLARGRCVRATRPQACSSSGGDG</sequence>
<dbReference type="Proteomes" id="UP001237152">
    <property type="component" value="Segment"/>
</dbReference>
<feature type="compositionally biased region" description="Polar residues" evidence="1">
    <location>
        <begin position="70"/>
        <end position="81"/>
    </location>
</feature>
<feature type="compositionally biased region" description="Polar residues" evidence="1">
    <location>
        <begin position="178"/>
        <end position="187"/>
    </location>
</feature>
<evidence type="ECO:0000313" key="3">
    <source>
        <dbReference type="Proteomes" id="UP001237152"/>
    </source>
</evidence>